<comment type="similarity">
    <text evidence="2">Belongs to the DivIVA family.</text>
</comment>
<keyword evidence="10" id="KW-1185">Reference proteome</keyword>
<dbReference type="PANTHER" id="PTHR35794:SF2">
    <property type="entry name" value="CELL DIVISION PROTEIN DIVIVA"/>
    <property type="match status" value="1"/>
</dbReference>
<dbReference type="NCBIfam" id="TIGR03544">
    <property type="entry name" value="DivI1A_domain"/>
    <property type="match status" value="1"/>
</dbReference>
<evidence type="ECO:0000256" key="7">
    <source>
        <dbReference type="SAM" id="Coils"/>
    </source>
</evidence>
<evidence type="ECO:0000256" key="3">
    <source>
        <dbReference type="ARBA" id="ARBA00022490"/>
    </source>
</evidence>
<name>A0AAW7YRB7_9STAP</name>
<dbReference type="GO" id="GO:0005737">
    <property type="term" value="C:cytoplasm"/>
    <property type="evidence" value="ECO:0007669"/>
    <property type="project" value="UniProtKB-SubCell"/>
</dbReference>
<evidence type="ECO:0000256" key="5">
    <source>
        <dbReference type="ARBA" id="ARBA00023054"/>
    </source>
</evidence>
<dbReference type="Proteomes" id="UP001170310">
    <property type="component" value="Unassembled WGS sequence"/>
</dbReference>
<dbReference type="EMBL" id="JAUOQO010000005">
    <property type="protein sequence ID" value="MDO6574004.1"/>
    <property type="molecule type" value="Genomic_DNA"/>
</dbReference>
<evidence type="ECO:0000313" key="10">
    <source>
        <dbReference type="Proteomes" id="UP001170310"/>
    </source>
</evidence>
<keyword evidence="5 7" id="KW-0175">Coiled coil</keyword>
<dbReference type="Pfam" id="PF05103">
    <property type="entry name" value="DivIVA"/>
    <property type="match status" value="1"/>
</dbReference>
<evidence type="ECO:0000256" key="2">
    <source>
        <dbReference type="ARBA" id="ARBA00009008"/>
    </source>
</evidence>
<dbReference type="InterPro" id="IPR007793">
    <property type="entry name" value="DivIVA_fam"/>
</dbReference>
<evidence type="ECO:0000256" key="1">
    <source>
        <dbReference type="ARBA" id="ARBA00004496"/>
    </source>
</evidence>
<sequence>MPFTPSEIKSKEFTRVKNGLEPTEVANYLEQLSSEIERLKEDKKQLEKVIEERDTNIKSYQDVHQSVTDALVQAQKAGEETKLAANKDAEATIAKAQAQADQIVNDAVEKARRLAFQTEDMKRQSKVFRSRFRMLVEAQLDLLKNDDWDYLLNYDLDAEQVTLEDIHHLNENDLTEEEKAMKQNAQSQSQTTESSESTVSTSQSDSVTQSESPNQK</sequence>
<dbReference type="RefSeq" id="WP_017637162.1">
    <property type="nucleotide sequence ID" value="NZ_JAUOQO010000005.1"/>
</dbReference>
<dbReference type="AlphaFoldDB" id="A0AAW7YRB7"/>
<dbReference type="InterPro" id="IPR019933">
    <property type="entry name" value="DivIVA_domain"/>
</dbReference>
<feature type="region of interest" description="Disordered" evidence="8">
    <location>
        <begin position="174"/>
        <end position="216"/>
    </location>
</feature>
<organism evidence="9 10">
    <name type="scientific">Staphylococcus pasteuri_A</name>
    <dbReference type="NCBI Taxonomy" id="3062664"/>
    <lineage>
        <taxon>Bacteria</taxon>
        <taxon>Bacillati</taxon>
        <taxon>Bacillota</taxon>
        <taxon>Bacilli</taxon>
        <taxon>Bacillales</taxon>
        <taxon>Staphylococcaceae</taxon>
        <taxon>Staphylococcus</taxon>
    </lineage>
</organism>
<evidence type="ECO:0000256" key="8">
    <source>
        <dbReference type="SAM" id="MobiDB-lite"/>
    </source>
</evidence>
<comment type="subcellular location">
    <subcellularLocation>
        <location evidence="1">Cytoplasm</location>
    </subcellularLocation>
</comment>
<protein>
    <submittedName>
        <fullName evidence="9">DivIVA domain-containing protein</fullName>
    </submittedName>
</protein>
<proteinExistence type="inferred from homology"/>
<dbReference type="GeneID" id="72470654"/>
<evidence type="ECO:0000313" key="9">
    <source>
        <dbReference type="EMBL" id="MDO6574004.1"/>
    </source>
</evidence>
<keyword evidence="3" id="KW-0963">Cytoplasm</keyword>
<keyword evidence="4" id="KW-0132">Cell division</keyword>
<dbReference type="GO" id="GO:0051301">
    <property type="term" value="P:cell division"/>
    <property type="evidence" value="ECO:0007669"/>
    <property type="project" value="UniProtKB-KW"/>
</dbReference>
<evidence type="ECO:0000256" key="4">
    <source>
        <dbReference type="ARBA" id="ARBA00022618"/>
    </source>
</evidence>
<dbReference type="PANTHER" id="PTHR35794">
    <property type="entry name" value="CELL DIVISION PROTEIN DIVIVA"/>
    <property type="match status" value="1"/>
</dbReference>
<accession>A0AAW7YRB7</accession>
<keyword evidence="6" id="KW-0131">Cell cycle</keyword>
<feature type="compositionally biased region" description="Low complexity" evidence="8">
    <location>
        <begin position="186"/>
        <end position="216"/>
    </location>
</feature>
<dbReference type="Gene3D" id="6.10.250.660">
    <property type="match status" value="1"/>
</dbReference>
<gene>
    <name evidence="9" type="ORF">Q4528_07515</name>
</gene>
<evidence type="ECO:0000256" key="6">
    <source>
        <dbReference type="ARBA" id="ARBA00023306"/>
    </source>
</evidence>
<reference evidence="9" key="1">
    <citation type="submission" date="2023-07" db="EMBL/GenBank/DDBJ databases">
        <title>Genome content predicts the carbon catabolic preferences of heterotrophic bacteria.</title>
        <authorList>
            <person name="Gralka M."/>
        </authorList>
    </citation>
    <scope>NUCLEOTIDE SEQUENCE</scope>
    <source>
        <strain evidence="9">E2R20</strain>
    </source>
</reference>
<feature type="coiled-coil region" evidence="7">
    <location>
        <begin position="29"/>
        <end position="56"/>
    </location>
</feature>
<comment type="caution">
    <text evidence="9">The sequence shown here is derived from an EMBL/GenBank/DDBJ whole genome shotgun (WGS) entry which is preliminary data.</text>
</comment>